<protein>
    <submittedName>
        <fullName evidence="2">Conserved hypothetical secreted protein</fullName>
    </submittedName>
</protein>
<evidence type="ECO:0000256" key="1">
    <source>
        <dbReference type="SAM" id="Phobius"/>
    </source>
</evidence>
<feature type="transmembrane region" description="Helical" evidence="1">
    <location>
        <begin position="183"/>
        <end position="204"/>
    </location>
</feature>
<dbReference type="Pfam" id="PF17197">
    <property type="entry name" value="DUF5134"/>
    <property type="match status" value="1"/>
</dbReference>
<proteinExistence type="predicted"/>
<dbReference type="KEGG" id="mmi:MMAR_2535"/>
<feature type="transmembrane region" description="Helical" evidence="1">
    <location>
        <begin position="63"/>
        <end position="84"/>
    </location>
</feature>
<sequence>MIHNLLLRWFVTGLFAVTAVECVLPIIVQRRPSTLVVSHSLHFLMAVGMAAMAWPWGTRLPSAGPAVLFMLATLWFATMAVIAARTPAGRVVYGYHGLMMLAMAWMYVSMNIHLVTGGASAMPDNVMPGMDMAGMNGWAHRGSPVWVSTINWLAAITFAAAAVFWTCRYAIELRHALARFRSMGSLGQAVIAAGMSILFFAALFEI</sequence>
<dbReference type="STRING" id="216594.MMAR_2535"/>
<reference evidence="2 3" key="1">
    <citation type="journal article" date="2008" name="Genome Res.">
        <title>Insights from the complete genome sequence of Mycobacterium marinum on the evolution of Mycobacterium tuberculosis.</title>
        <authorList>
            <person name="Stinear T.P."/>
            <person name="Seemann T."/>
            <person name="Harrison P.F."/>
            <person name="Jenkin G.A."/>
            <person name="Davies J.K."/>
            <person name="Johnson P.D."/>
            <person name="Abdellah Z."/>
            <person name="Arrowsmith C."/>
            <person name="Chillingworth T."/>
            <person name="Churcher C."/>
            <person name="Clarke K."/>
            <person name="Cronin A."/>
            <person name="Davis P."/>
            <person name="Goodhead I."/>
            <person name="Holroyd N."/>
            <person name="Jagels K."/>
            <person name="Lord A."/>
            <person name="Moule S."/>
            <person name="Mungall K."/>
            <person name="Norbertczak H."/>
            <person name="Quail M.A."/>
            <person name="Rabbinowitsch E."/>
            <person name="Walker D."/>
            <person name="White B."/>
            <person name="Whitehead S."/>
            <person name="Small P.L."/>
            <person name="Brosch R."/>
            <person name="Ramakrishnan L."/>
            <person name="Fischbach M.A."/>
            <person name="Parkhill J."/>
            <person name="Cole S.T."/>
        </authorList>
    </citation>
    <scope>NUCLEOTIDE SEQUENCE [LARGE SCALE GENOMIC DNA]</scope>
    <source>
        <strain evidence="3">ATCC BAA-535 / M</strain>
    </source>
</reference>
<dbReference type="OrthoDB" id="4734452at2"/>
<gene>
    <name evidence="2" type="ordered locus">MMAR_2535</name>
</gene>
<feature type="transmembrane region" description="Helical" evidence="1">
    <location>
        <begin position="150"/>
        <end position="171"/>
    </location>
</feature>
<organism evidence="2 3">
    <name type="scientific">Mycobacterium marinum (strain ATCC BAA-535 / M)</name>
    <dbReference type="NCBI Taxonomy" id="216594"/>
    <lineage>
        <taxon>Bacteria</taxon>
        <taxon>Bacillati</taxon>
        <taxon>Actinomycetota</taxon>
        <taxon>Actinomycetes</taxon>
        <taxon>Mycobacteriales</taxon>
        <taxon>Mycobacteriaceae</taxon>
        <taxon>Mycobacterium</taxon>
        <taxon>Mycobacterium ulcerans group</taxon>
    </lineage>
</organism>
<evidence type="ECO:0000313" key="3">
    <source>
        <dbReference type="Proteomes" id="UP000001190"/>
    </source>
</evidence>
<dbReference type="eggNOG" id="ENOG50334C0">
    <property type="taxonomic scope" value="Bacteria"/>
</dbReference>
<keyword evidence="1" id="KW-0812">Transmembrane</keyword>
<dbReference type="HOGENOM" id="CLU_084456_0_0_11"/>
<feature type="transmembrane region" description="Helical" evidence="1">
    <location>
        <begin position="6"/>
        <end position="28"/>
    </location>
</feature>
<feature type="transmembrane region" description="Helical" evidence="1">
    <location>
        <begin position="40"/>
        <end position="57"/>
    </location>
</feature>
<keyword evidence="3" id="KW-1185">Reference proteome</keyword>
<dbReference type="RefSeq" id="WP_012394268.1">
    <property type="nucleotide sequence ID" value="NC_010612.1"/>
</dbReference>
<feature type="transmembrane region" description="Helical" evidence="1">
    <location>
        <begin position="91"/>
        <end position="108"/>
    </location>
</feature>
<evidence type="ECO:0000313" key="2">
    <source>
        <dbReference type="EMBL" id="ACC40984.1"/>
    </source>
</evidence>
<dbReference type="EMBL" id="CP000854">
    <property type="protein sequence ID" value="ACC40984.1"/>
    <property type="molecule type" value="Genomic_DNA"/>
</dbReference>
<keyword evidence="1" id="KW-0472">Membrane</keyword>
<name>B2HRV4_MYCMM</name>
<accession>B2HRV4</accession>
<dbReference type="AlphaFoldDB" id="B2HRV4"/>
<dbReference type="Proteomes" id="UP000001190">
    <property type="component" value="Chromosome"/>
</dbReference>
<dbReference type="InterPro" id="IPR033458">
    <property type="entry name" value="DUF5134"/>
</dbReference>
<keyword evidence="1" id="KW-1133">Transmembrane helix</keyword>